<dbReference type="WBParaSite" id="HCON_00123700-00001">
    <property type="protein sequence ID" value="HCON_00123700-00001"/>
    <property type="gene ID" value="HCON_00123700"/>
</dbReference>
<dbReference type="OrthoDB" id="10403731at2759"/>
<evidence type="ECO:0000313" key="3">
    <source>
        <dbReference type="WBParaSite" id="HCON_00123700-00001"/>
    </source>
</evidence>
<protein>
    <submittedName>
        <fullName evidence="3">Uncharacterized protein</fullName>
    </submittedName>
</protein>
<feature type="signal peptide" evidence="1">
    <location>
        <begin position="1"/>
        <end position="17"/>
    </location>
</feature>
<evidence type="ECO:0000313" key="2">
    <source>
        <dbReference type="Proteomes" id="UP000025227"/>
    </source>
</evidence>
<reference evidence="3" key="1">
    <citation type="submission" date="2020-12" db="UniProtKB">
        <authorList>
            <consortium name="WormBaseParasite"/>
        </authorList>
    </citation>
    <scope>IDENTIFICATION</scope>
    <source>
        <strain evidence="3">MHco3</strain>
    </source>
</reference>
<accession>A0A7I4YNC2</accession>
<dbReference type="Proteomes" id="UP000025227">
    <property type="component" value="Unplaced"/>
</dbReference>
<keyword evidence="1" id="KW-0732">Signal</keyword>
<sequence length="165" mass="16535">MKLGIAILLITIPSIYSQLYAIASGGASGGTGSAGSCCCPGYLRFAGRAALNCNCNSNQAGGGCCCPCPGQSVSQFSYGGYGAASSPQTFILNACVPACCPDSMSGAIPVNTYSSTQASTSANLGTMLGGGSVLGVNPLLGYYGMMARRNLMMGPMMGPMLNMFG</sequence>
<feature type="chain" id="PRO_5029583267" evidence="1">
    <location>
        <begin position="18"/>
        <end position="165"/>
    </location>
</feature>
<organism evidence="2 3">
    <name type="scientific">Haemonchus contortus</name>
    <name type="common">Barber pole worm</name>
    <dbReference type="NCBI Taxonomy" id="6289"/>
    <lineage>
        <taxon>Eukaryota</taxon>
        <taxon>Metazoa</taxon>
        <taxon>Ecdysozoa</taxon>
        <taxon>Nematoda</taxon>
        <taxon>Chromadorea</taxon>
        <taxon>Rhabditida</taxon>
        <taxon>Rhabditina</taxon>
        <taxon>Rhabditomorpha</taxon>
        <taxon>Strongyloidea</taxon>
        <taxon>Trichostrongylidae</taxon>
        <taxon>Haemonchus</taxon>
    </lineage>
</organism>
<evidence type="ECO:0000256" key="1">
    <source>
        <dbReference type="SAM" id="SignalP"/>
    </source>
</evidence>
<keyword evidence="2" id="KW-1185">Reference proteome</keyword>
<name>A0A7I4YNC2_HAECO</name>
<dbReference type="OMA" id="ALNCNCN"/>
<proteinExistence type="predicted"/>
<dbReference type="AlphaFoldDB" id="A0A7I4YNC2"/>